<dbReference type="InterPro" id="IPR029058">
    <property type="entry name" value="AB_hydrolase_fold"/>
</dbReference>
<dbReference type="InterPro" id="IPR020904">
    <property type="entry name" value="Sc_DH/Rdtase_CS"/>
</dbReference>
<evidence type="ECO:0000259" key="3">
    <source>
        <dbReference type="SMART" id="SM00822"/>
    </source>
</evidence>
<dbReference type="Pfam" id="PF00106">
    <property type="entry name" value="adh_short"/>
    <property type="match status" value="1"/>
</dbReference>
<dbReference type="PANTHER" id="PTHR43391">
    <property type="entry name" value="RETINOL DEHYDROGENASE-RELATED"/>
    <property type="match status" value="1"/>
</dbReference>
<dbReference type="InterPro" id="IPR057326">
    <property type="entry name" value="KR_dom"/>
</dbReference>
<dbReference type="Pfam" id="PF00561">
    <property type="entry name" value="Abhydrolase_1"/>
    <property type="match status" value="1"/>
</dbReference>
<evidence type="ECO:0000256" key="1">
    <source>
        <dbReference type="ARBA" id="ARBA00006484"/>
    </source>
</evidence>
<keyword evidence="2" id="KW-0560">Oxidoreductase</keyword>
<dbReference type="PANTHER" id="PTHR43391:SF12">
    <property type="entry name" value="OXIDOREDUCTASE EPHD-RELATED"/>
    <property type="match status" value="1"/>
</dbReference>
<keyword evidence="5" id="KW-1185">Reference proteome</keyword>
<dbReference type="SUPFAM" id="SSF51735">
    <property type="entry name" value="NAD(P)-binding Rossmann-fold domains"/>
    <property type="match status" value="1"/>
</dbReference>
<proteinExistence type="inferred from homology"/>
<feature type="domain" description="Ketoreductase" evidence="3">
    <location>
        <begin position="327"/>
        <end position="518"/>
    </location>
</feature>
<sequence>MSNKAVGGPPARRRRVRGDGVDLAVYEQGDPSRPTVLLVHGYPDTHAVWDEVAELLAGRFHVVRYDVRGAGASSRPFGRRRYTFDYLMSDMRAVLDAAAPERRVHLVGHDWGSIQGWEAACTMPDRFASFTSISGPCLDHVGHWMRRNLTRPTPANLRRAMGQGLRSWYIYAFQTPVLPELLWMAGMTKPFNLALALGEGVPPRPGHPARTMARDAAAGVGLYRANMLRGLRGPRERRTDVPTQVIVPTRDLFVSPHLVGGLGERVPNLSLRPVAAGHWVPRSHPGLVARCVAEHVTSVEGGPLTAAESRALERARVRPGRSPFGGSLVVVTGAGGGVGRATALAFAERGAEVVAADLDLASAQRTAELAGLAGPRGHAHRVDVSDPAAMEDFAKAVLHEHGVPDVVVNAADTALAGSFFDHSTEDWRTLLDVNLGGAVHGSRLFARQMAERGQGGHIVNTASAAAFTPSRARPGYATSKAAVLMLSECLRAELKGKGIGVTAACAGPRARPERVAERIVAAVRADRAVAVTPSARPARLAARAAPGAVRLLARREPGGARG</sequence>
<dbReference type="InterPro" id="IPR002347">
    <property type="entry name" value="SDR_fam"/>
</dbReference>
<dbReference type="SUPFAM" id="SSF53474">
    <property type="entry name" value="alpha/beta-Hydrolases"/>
    <property type="match status" value="1"/>
</dbReference>
<dbReference type="EMBL" id="VCKZ01000243">
    <property type="protein sequence ID" value="TMR33121.1"/>
    <property type="molecule type" value="Genomic_DNA"/>
</dbReference>
<dbReference type="InterPro" id="IPR000073">
    <property type="entry name" value="AB_hydrolase_1"/>
</dbReference>
<dbReference type="SMART" id="SM00822">
    <property type="entry name" value="PKS_KR"/>
    <property type="match status" value="1"/>
</dbReference>
<organism evidence="4 5">
    <name type="scientific">Actinomadura geliboluensis</name>
    <dbReference type="NCBI Taxonomy" id="882440"/>
    <lineage>
        <taxon>Bacteria</taxon>
        <taxon>Bacillati</taxon>
        <taxon>Actinomycetota</taxon>
        <taxon>Actinomycetes</taxon>
        <taxon>Streptosporangiales</taxon>
        <taxon>Thermomonosporaceae</taxon>
        <taxon>Actinomadura</taxon>
    </lineage>
</organism>
<accession>A0A5S4GKK0</accession>
<evidence type="ECO:0000256" key="2">
    <source>
        <dbReference type="ARBA" id="ARBA00023002"/>
    </source>
</evidence>
<comment type="similarity">
    <text evidence="1">Belongs to the short-chain dehydrogenases/reductases (SDR) family.</text>
</comment>
<protein>
    <submittedName>
        <fullName evidence="4">SDR family oxidoreductase</fullName>
    </submittedName>
</protein>
<gene>
    <name evidence="4" type="ORF">ETD96_28050</name>
</gene>
<dbReference type="Proteomes" id="UP000305238">
    <property type="component" value="Unassembled WGS sequence"/>
</dbReference>
<dbReference type="PRINTS" id="PR00080">
    <property type="entry name" value="SDRFAMILY"/>
</dbReference>
<dbReference type="PROSITE" id="PS00061">
    <property type="entry name" value="ADH_SHORT"/>
    <property type="match status" value="1"/>
</dbReference>
<reference evidence="4 5" key="1">
    <citation type="submission" date="2019-05" db="EMBL/GenBank/DDBJ databases">
        <title>Draft genome sequence of Actinomadura geliboluensis A8036.</title>
        <authorList>
            <person name="Saricaoglu S."/>
            <person name="Isik K."/>
        </authorList>
    </citation>
    <scope>NUCLEOTIDE SEQUENCE [LARGE SCALE GENOMIC DNA]</scope>
    <source>
        <strain evidence="4 5">A8036</strain>
    </source>
</reference>
<comment type="caution">
    <text evidence="4">The sequence shown here is derived from an EMBL/GenBank/DDBJ whole genome shotgun (WGS) entry which is preliminary data.</text>
</comment>
<dbReference type="Gene3D" id="3.40.50.1820">
    <property type="entry name" value="alpha/beta hydrolase"/>
    <property type="match status" value="1"/>
</dbReference>
<dbReference type="CDD" id="cd05233">
    <property type="entry name" value="SDR_c"/>
    <property type="match status" value="1"/>
</dbReference>
<evidence type="ECO:0000313" key="5">
    <source>
        <dbReference type="Proteomes" id="UP000305238"/>
    </source>
</evidence>
<dbReference type="Gene3D" id="3.40.50.720">
    <property type="entry name" value="NAD(P)-binding Rossmann-like Domain"/>
    <property type="match status" value="1"/>
</dbReference>
<dbReference type="RefSeq" id="WP_138639497.1">
    <property type="nucleotide sequence ID" value="NZ_VCKZ01000243.1"/>
</dbReference>
<dbReference type="AlphaFoldDB" id="A0A5S4GKK0"/>
<evidence type="ECO:0000313" key="4">
    <source>
        <dbReference type="EMBL" id="TMR33121.1"/>
    </source>
</evidence>
<dbReference type="PRINTS" id="PR00081">
    <property type="entry name" value="GDHRDH"/>
</dbReference>
<dbReference type="GO" id="GO:0016491">
    <property type="term" value="F:oxidoreductase activity"/>
    <property type="evidence" value="ECO:0007669"/>
    <property type="project" value="UniProtKB-KW"/>
</dbReference>
<dbReference type="NCBIfam" id="NF004514">
    <property type="entry name" value="PRK05855.1"/>
    <property type="match status" value="1"/>
</dbReference>
<dbReference type="OrthoDB" id="4220752at2"/>
<dbReference type="InterPro" id="IPR036291">
    <property type="entry name" value="NAD(P)-bd_dom_sf"/>
</dbReference>
<name>A0A5S4GKK0_9ACTN</name>